<dbReference type="EMBL" id="JAEACQ010000304">
    <property type="protein sequence ID" value="MBL7632282.1"/>
    <property type="molecule type" value="Genomic_DNA"/>
</dbReference>
<dbReference type="Gene3D" id="3.40.50.300">
    <property type="entry name" value="P-loop containing nucleotide triphosphate hydrolases"/>
    <property type="match status" value="1"/>
</dbReference>
<dbReference type="AlphaFoldDB" id="A0A937USB1"/>
<gene>
    <name evidence="1" type="ORF">I7412_35050</name>
</gene>
<dbReference type="RefSeq" id="WP_203007159.1">
    <property type="nucleotide sequence ID" value="NZ_JADWYU010000163.1"/>
</dbReference>
<sequence>MLGAADPLPGRPRRVLVAGTSGSGKTTLAGRVGEALGIPHIELDGLHHGAGWTPREAFVPDVEAFSAGPAWVTEWQYNTVRGLLADRADLMVWLDLPRRTVMRQVTIRTVRRRIRHEVLWNGNVEPPLRTVLTDREHVIRWAWSGHAKNLPRVLALRERRPDLPIVRLRSRAAVHRWCAGPLRAAGR</sequence>
<dbReference type="PANTHER" id="PTHR37816:SF1">
    <property type="entry name" value="TOXIN"/>
    <property type="match status" value="1"/>
</dbReference>
<accession>A0A937USB1</accession>
<name>A0A937USB1_9ACTN</name>
<dbReference type="Proteomes" id="UP000604475">
    <property type="component" value="Unassembled WGS sequence"/>
</dbReference>
<keyword evidence="2" id="KW-1185">Reference proteome</keyword>
<evidence type="ECO:0000313" key="2">
    <source>
        <dbReference type="Proteomes" id="UP000604475"/>
    </source>
</evidence>
<proteinExistence type="predicted"/>
<dbReference type="SUPFAM" id="SSF52540">
    <property type="entry name" value="P-loop containing nucleoside triphosphate hydrolases"/>
    <property type="match status" value="1"/>
</dbReference>
<reference evidence="1" key="1">
    <citation type="submission" date="2020-12" db="EMBL/GenBank/DDBJ databases">
        <title>Genomic characterization of non-nitrogen-fixing Frankia strains.</title>
        <authorList>
            <person name="Carlos-Shanley C."/>
            <person name="Guerra T."/>
            <person name="Hahn D."/>
        </authorList>
    </citation>
    <scope>NUCLEOTIDE SEQUENCE</scope>
    <source>
        <strain evidence="1">CN6</strain>
    </source>
</reference>
<evidence type="ECO:0000313" key="1">
    <source>
        <dbReference type="EMBL" id="MBL7632282.1"/>
    </source>
</evidence>
<protein>
    <submittedName>
        <fullName evidence="1">AAA family ATPase</fullName>
    </submittedName>
</protein>
<organism evidence="1 2">
    <name type="scientific">Frankia nepalensis</name>
    <dbReference type="NCBI Taxonomy" id="1836974"/>
    <lineage>
        <taxon>Bacteria</taxon>
        <taxon>Bacillati</taxon>
        <taxon>Actinomycetota</taxon>
        <taxon>Actinomycetes</taxon>
        <taxon>Frankiales</taxon>
        <taxon>Frankiaceae</taxon>
        <taxon>Frankia</taxon>
    </lineage>
</organism>
<dbReference type="InterPro" id="IPR027417">
    <property type="entry name" value="P-loop_NTPase"/>
</dbReference>
<comment type="caution">
    <text evidence="1">The sequence shown here is derived from an EMBL/GenBank/DDBJ whole genome shotgun (WGS) entry which is preliminary data.</text>
</comment>
<dbReference type="PANTHER" id="PTHR37816">
    <property type="entry name" value="YALI0E33011P"/>
    <property type="match status" value="1"/>
</dbReference>
<dbReference type="InterPro" id="IPR052922">
    <property type="entry name" value="Cytidylate_Kinase-2"/>
</dbReference>